<dbReference type="EMBL" id="CP039371">
    <property type="protein sequence ID" value="QCI12290.1"/>
    <property type="molecule type" value="Genomic_DNA"/>
</dbReference>
<proteinExistence type="predicted"/>
<accession>A0A4D6XCL0</accession>
<dbReference type="OrthoDB" id="6912229at2"/>
<evidence type="ECO:0000313" key="2">
    <source>
        <dbReference type="Proteomes" id="UP000298551"/>
    </source>
</evidence>
<dbReference type="Proteomes" id="UP000298551">
    <property type="component" value="Chromosome"/>
</dbReference>
<evidence type="ECO:0000313" key="1">
    <source>
        <dbReference type="EMBL" id="QCI12290.1"/>
    </source>
</evidence>
<gene>
    <name evidence="1" type="ORF">E6B08_13375</name>
</gene>
<sequence length="84" mass="9116">MDCFICGNEALLLKNESSGCSVKCPVCGIYEAQGNFNPACHTVAEGLRGILDRQRREAIELPIITGQSAYLLYALSHIGFNSHS</sequence>
<name>A0A4D6XCL0_PSEPU</name>
<organism evidence="1 2">
    <name type="scientific">Pseudomonas putida</name>
    <name type="common">Arthrobacter siderocapsulatus</name>
    <dbReference type="NCBI Taxonomy" id="303"/>
    <lineage>
        <taxon>Bacteria</taxon>
        <taxon>Pseudomonadati</taxon>
        <taxon>Pseudomonadota</taxon>
        <taxon>Gammaproteobacteria</taxon>
        <taxon>Pseudomonadales</taxon>
        <taxon>Pseudomonadaceae</taxon>
        <taxon>Pseudomonas</taxon>
    </lineage>
</organism>
<protein>
    <submittedName>
        <fullName evidence="1">Uncharacterized protein</fullName>
    </submittedName>
</protein>
<dbReference type="RefSeq" id="WP_136914449.1">
    <property type="nucleotide sequence ID" value="NZ_CP039371.1"/>
</dbReference>
<dbReference type="AlphaFoldDB" id="A0A4D6XCL0"/>
<reference evidence="2" key="1">
    <citation type="submission" date="2019-04" db="EMBL/GenBank/DDBJ databases">
        <title>Genome sequence of Pseudomonas putida 1290, an auxin catabolizing strain.</title>
        <authorList>
            <person name="Laird T.S."/>
            <person name="Leveau J.H.J."/>
        </authorList>
    </citation>
    <scope>NUCLEOTIDE SEQUENCE [LARGE SCALE GENOMIC DNA]</scope>
    <source>
        <strain evidence="2">1290</strain>
    </source>
</reference>